<evidence type="ECO:0000256" key="1">
    <source>
        <dbReference type="SAM" id="SignalP"/>
    </source>
</evidence>
<accession>B3EI04</accession>
<feature type="signal peptide" evidence="1">
    <location>
        <begin position="1"/>
        <end position="26"/>
    </location>
</feature>
<evidence type="ECO:0000259" key="2">
    <source>
        <dbReference type="Pfam" id="PF13100"/>
    </source>
</evidence>
<dbReference type="eggNOG" id="COG1452">
    <property type="taxonomic scope" value="Bacteria"/>
</dbReference>
<dbReference type="OrthoDB" id="596887at2"/>
<keyword evidence="1" id="KW-0732">Signal</keyword>
<protein>
    <submittedName>
        <fullName evidence="3">OstA family protein</fullName>
    </submittedName>
</protein>
<dbReference type="AlphaFoldDB" id="B3EI04"/>
<organism evidence="3 4">
    <name type="scientific">Chlorobium limicola (strain DSM 245 / NBRC 103803 / 6330)</name>
    <dbReference type="NCBI Taxonomy" id="290315"/>
    <lineage>
        <taxon>Bacteria</taxon>
        <taxon>Pseudomonadati</taxon>
        <taxon>Chlorobiota</taxon>
        <taxon>Chlorobiia</taxon>
        <taxon>Chlorobiales</taxon>
        <taxon>Chlorobiaceae</taxon>
        <taxon>Chlorobium/Pelodictyon group</taxon>
        <taxon>Chlorobium</taxon>
    </lineage>
</organism>
<dbReference type="KEGG" id="cli:Clim_2391"/>
<reference evidence="3 4" key="1">
    <citation type="submission" date="2008-05" db="EMBL/GenBank/DDBJ databases">
        <title>Complete sequence of Chlorobium limicola DSM 245.</title>
        <authorList>
            <consortium name="US DOE Joint Genome Institute"/>
            <person name="Lucas S."/>
            <person name="Copeland A."/>
            <person name="Lapidus A."/>
            <person name="Glavina del Rio T."/>
            <person name="Dalin E."/>
            <person name="Tice H."/>
            <person name="Bruce D."/>
            <person name="Goodwin L."/>
            <person name="Pitluck S."/>
            <person name="Schmutz J."/>
            <person name="Larimer F."/>
            <person name="Land M."/>
            <person name="Hauser L."/>
            <person name="Kyrpides N."/>
            <person name="Ovchinnikova G."/>
            <person name="Zhao F."/>
            <person name="Li T."/>
            <person name="Liu Z."/>
            <person name="Overmann J."/>
            <person name="Bryant D.A."/>
            <person name="Richardson P."/>
        </authorList>
    </citation>
    <scope>NUCLEOTIDE SEQUENCE [LARGE SCALE GENOMIC DNA]</scope>
    <source>
        <strain evidence="4">DSM 245 / NBRC 103803 / 6330</strain>
    </source>
</reference>
<sequence precursor="true">MRKVSSLPLLTAFLLLFMAASVPVTVHNTLQAEQKKIILLNADTIEGGETASDGAPQPFRSVIGNVRFLHGTITLACDRATEYGAEKKITLSGNIVITDNKVEVRADNGVYYPDTEQGELTGNVRGRMLDGSLMAKARKAVIEKKNDRIWLYEDAIAWGKNEQLSGDIIMVHVQESGEAKKRQTIDEVQVHRNALLAARDTLSTNPPLYNQMSGAKMVIMMNDNAKLSNVTVTGQAESLFNLYNEKNEPSGINYSSGKMIRMFFMDGKLDRVKVTGNVEGKQYPDSYRGNSKINLRKFVWREREKPF</sequence>
<proteinExistence type="predicted"/>
<dbReference type="Pfam" id="PF13100">
    <property type="entry name" value="OstA_2"/>
    <property type="match status" value="1"/>
</dbReference>
<dbReference type="HOGENOM" id="CLU_876311_0_0_10"/>
<gene>
    <name evidence="3" type="ordered locus">Clim_2391</name>
</gene>
<feature type="domain" description="Organic solvent tolerance-like N-terminal" evidence="2">
    <location>
        <begin position="35"/>
        <end position="125"/>
    </location>
</feature>
<feature type="chain" id="PRO_5002787829" evidence="1">
    <location>
        <begin position="27"/>
        <end position="307"/>
    </location>
</feature>
<dbReference type="Proteomes" id="UP000008841">
    <property type="component" value="Chromosome"/>
</dbReference>
<dbReference type="EMBL" id="CP001097">
    <property type="protein sequence ID" value="ACD91413.1"/>
    <property type="molecule type" value="Genomic_DNA"/>
</dbReference>
<evidence type="ECO:0000313" key="3">
    <source>
        <dbReference type="EMBL" id="ACD91413.1"/>
    </source>
</evidence>
<name>B3EI04_CHLL2</name>
<dbReference type="STRING" id="290315.Clim_2391"/>
<evidence type="ECO:0000313" key="4">
    <source>
        <dbReference type="Proteomes" id="UP000008841"/>
    </source>
</evidence>
<dbReference type="RefSeq" id="WP_012467278.1">
    <property type="nucleotide sequence ID" value="NC_010803.1"/>
</dbReference>
<dbReference type="InterPro" id="IPR005653">
    <property type="entry name" value="OstA-like_N"/>
</dbReference>
<dbReference type="Gene3D" id="2.60.450.10">
    <property type="entry name" value="Lipopolysaccharide (LPS) transport protein A like domain"/>
    <property type="match status" value="1"/>
</dbReference>